<gene>
    <name evidence="3" type="ORF">MHBO_001347</name>
</gene>
<dbReference type="SMART" id="SM00239">
    <property type="entry name" value="C2"/>
    <property type="match status" value="2"/>
</dbReference>
<feature type="domain" description="C2" evidence="2">
    <location>
        <begin position="1"/>
        <end position="112"/>
    </location>
</feature>
<sequence length="519" mass="59660">IFSLRDGVPSIHLVTLKIIGAKEISVPLGTRLPDIRAYVQISDFVLRTKLRPRTSKPYWNEQFQVELPFLATKELTIFIFDAKNRIIGKSKIKFLDEDGLSLFNKNEEEQWHFLKNTKENKSGRIKIAINSQIINLAEKKKIFYSKNLKEPLNAKSQNEFDMRAKANRNQNLLVVNVLRGIHLSKLTTSTDELNTFVSIVLNENETKSTRIIEKCSSPVWQEQFEYSTKKSSFELQFKVFNSISGNVNILLGLIKLKVDFKNQLRWREQWIELAEEGQEQLIDSKIFNNTDLATENDDMKPSNSLPSKSRSNSSFQNEIEMVENDGFANKNSSSTDLNQFSDSPSKAMLLVSLKTSSFGEQKQSKLFFSPKAKNGLRIEKKSYSSKMQRLLSPAKLTKSFLELSKNRKEKKTSTEKNNSSYSNTLKKQRLLGPYSLILKRKFMKKGKRVELKIVDNEIIWTDQTDQEKFSALKIDRELSVRLKTDNDIVFQSGDISKTFSGESAIVKALFKDVNEILNE</sequence>
<dbReference type="InterPro" id="IPR035892">
    <property type="entry name" value="C2_domain_sf"/>
</dbReference>
<protein>
    <recommendedName>
        <fullName evidence="2">C2 domain-containing protein</fullName>
    </recommendedName>
</protein>
<feature type="region of interest" description="Disordered" evidence="1">
    <location>
        <begin position="292"/>
        <end position="314"/>
    </location>
</feature>
<feature type="domain" description="C2" evidence="2">
    <location>
        <begin position="154"/>
        <end position="271"/>
    </location>
</feature>
<feature type="compositionally biased region" description="Low complexity" evidence="1">
    <location>
        <begin position="301"/>
        <end position="314"/>
    </location>
</feature>
<reference evidence="3 4" key="1">
    <citation type="journal article" date="2024" name="BMC Biol.">
        <title>Comparative genomics of Ascetosporea gives new insight into the evolutionary basis for animal parasitism in Rhizaria.</title>
        <authorList>
            <person name="Hiltunen Thoren M."/>
            <person name="Onut-Brannstrom I."/>
            <person name="Alfjorden A."/>
            <person name="Peckova H."/>
            <person name="Swords F."/>
            <person name="Hooper C."/>
            <person name="Holzer A.S."/>
            <person name="Bass D."/>
            <person name="Burki F."/>
        </authorList>
    </citation>
    <scope>NUCLEOTIDE SEQUENCE [LARGE SCALE GENOMIC DNA]</scope>
    <source>
        <strain evidence="3">20-A016</strain>
    </source>
</reference>
<organism evidence="3 4">
    <name type="scientific">Bonamia ostreae</name>
    <dbReference type="NCBI Taxonomy" id="126728"/>
    <lineage>
        <taxon>Eukaryota</taxon>
        <taxon>Sar</taxon>
        <taxon>Rhizaria</taxon>
        <taxon>Endomyxa</taxon>
        <taxon>Ascetosporea</taxon>
        <taxon>Haplosporida</taxon>
        <taxon>Bonamia</taxon>
    </lineage>
</organism>
<dbReference type="InterPro" id="IPR000008">
    <property type="entry name" value="C2_dom"/>
</dbReference>
<accession>A0ABV2AIN3</accession>
<dbReference type="SUPFAM" id="SSF49562">
    <property type="entry name" value="C2 domain (Calcium/lipid-binding domain, CaLB)"/>
    <property type="match status" value="2"/>
</dbReference>
<evidence type="ECO:0000313" key="3">
    <source>
        <dbReference type="EMBL" id="MES1919532.1"/>
    </source>
</evidence>
<feature type="non-terminal residue" evidence="3">
    <location>
        <position position="1"/>
    </location>
</feature>
<keyword evidence="4" id="KW-1185">Reference proteome</keyword>
<dbReference type="EMBL" id="JBDODL010000319">
    <property type="protein sequence ID" value="MES1919532.1"/>
    <property type="molecule type" value="Genomic_DNA"/>
</dbReference>
<dbReference type="PROSITE" id="PS50004">
    <property type="entry name" value="C2"/>
    <property type="match status" value="2"/>
</dbReference>
<feature type="region of interest" description="Disordered" evidence="1">
    <location>
        <begin position="403"/>
        <end position="422"/>
    </location>
</feature>
<evidence type="ECO:0000256" key="1">
    <source>
        <dbReference type="SAM" id="MobiDB-lite"/>
    </source>
</evidence>
<dbReference type="Gene3D" id="2.60.40.150">
    <property type="entry name" value="C2 domain"/>
    <property type="match status" value="2"/>
</dbReference>
<dbReference type="Pfam" id="PF00168">
    <property type="entry name" value="C2"/>
    <property type="match status" value="2"/>
</dbReference>
<evidence type="ECO:0000313" key="4">
    <source>
        <dbReference type="Proteomes" id="UP001439008"/>
    </source>
</evidence>
<comment type="caution">
    <text evidence="3">The sequence shown here is derived from an EMBL/GenBank/DDBJ whole genome shotgun (WGS) entry which is preliminary data.</text>
</comment>
<proteinExistence type="predicted"/>
<dbReference type="Proteomes" id="UP001439008">
    <property type="component" value="Unassembled WGS sequence"/>
</dbReference>
<evidence type="ECO:0000259" key="2">
    <source>
        <dbReference type="PROSITE" id="PS50004"/>
    </source>
</evidence>
<name>A0ABV2AIN3_9EUKA</name>
<dbReference type="CDD" id="cd00030">
    <property type="entry name" value="C2"/>
    <property type="match status" value="2"/>
</dbReference>